<dbReference type="Proteomes" id="UP000257109">
    <property type="component" value="Unassembled WGS sequence"/>
</dbReference>
<dbReference type="EMBL" id="QJKJ01009117">
    <property type="protein sequence ID" value="RDX77666.1"/>
    <property type="molecule type" value="Genomic_DNA"/>
</dbReference>
<name>A0A371FHA3_MUCPR</name>
<accession>A0A371FHA3</accession>
<gene>
    <name evidence="1" type="ORF">CR513_42173</name>
</gene>
<proteinExistence type="predicted"/>
<reference evidence="1" key="1">
    <citation type="submission" date="2018-05" db="EMBL/GenBank/DDBJ databases">
        <title>Draft genome of Mucuna pruriens seed.</title>
        <authorList>
            <person name="Nnadi N.E."/>
            <person name="Vos R."/>
            <person name="Hasami M.H."/>
            <person name="Devisetty U.K."/>
            <person name="Aguiy J.C."/>
        </authorList>
    </citation>
    <scope>NUCLEOTIDE SEQUENCE [LARGE SCALE GENOMIC DNA]</scope>
    <source>
        <strain evidence="1">JCA_2017</strain>
    </source>
</reference>
<protein>
    <submittedName>
        <fullName evidence="1">Uncharacterized protein</fullName>
    </submittedName>
</protein>
<organism evidence="1 2">
    <name type="scientific">Mucuna pruriens</name>
    <name type="common">Velvet bean</name>
    <name type="synonym">Dolichos pruriens</name>
    <dbReference type="NCBI Taxonomy" id="157652"/>
    <lineage>
        <taxon>Eukaryota</taxon>
        <taxon>Viridiplantae</taxon>
        <taxon>Streptophyta</taxon>
        <taxon>Embryophyta</taxon>
        <taxon>Tracheophyta</taxon>
        <taxon>Spermatophyta</taxon>
        <taxon>Magnoliopsida</taxon>
        <taxon>eudicotyledons</taxon>
        <taxon>Gunneridae</taxon>
        <taxon>Pentapetalae</taxon>
        <taxon>rosids</taxon>
        <taxon>fabids</taxon>
        <taxon>Fabales</taxon>
        <taxon>Fabaceae</taxon>
        <taxon>Papilionoideae</taxon>
        <taxon>50 kb inversion clade</taxon>
        <taxon>NPAAA clade</taxon>
        <taxon>indigoferoid/millettioid clade</taxon>
        <taxon>Phaseoleae</taxon>
        <taxon>Mucuna</taxon>
    </lineage>
</organism>
<dbReference type="AlphaFoldDB" id="A0A371FHA3"/>
<comment type="caution">
    <text evidence="1">The sequence shown here is derived from an EMBL/GenBank/DDBJ whole genome shotgun (WGS) entry which is preliminary data.</text>
</comment>
<evidence type="ECO:0000313" key="1">
    <source>
        <dbReference type="EMBL" id="RDX77666.1"/>
    </source>
</evidence>
<keyword evidence="2" id="KW-1185">Reference proteome</keyword>
<sequence>MENTDITLKELATPDVVYQPWSIQRRPPQTSKRIPCGLFHNETARDTRGLHQNEGVPILLGWSSEGLAISTTCSFQHLGRYKAYVLGEVLSGIQNRNHQEKIYGIRQQSREALHEY</sequence>
<feature type="non-terminal residue" evidence="1">
    <location>
        <position position="1"/>
    </location>
</feature>
<evidence type="ECO:0000313" key="2">
    <source>
        <dbReference type="Proteomes" id="UP000257109"/>
    </source>
</evidence>